<sequence length="501" mass="53490">MPPRTPIPPRTPVVVGVGELTHRGEGTVDPIDLASEAARRALQDASAAVGHRIDTVATPGILMIPRDNPASRIAEATGLTPTHRISCPVGGNTPQYLVEVLGRRIWRGVSDAALIVGAESGASARKVASGSALLEPKPIAARDESLGDTRPGLSDAEMHAGIHWPHEVYPIFESAIAARSGRTFDEQRRWLGDLMAPFTVEASRHPEQAWFPRARSADELSTVSPANRMVCEPYPKLLNSIIAVDMAAAFVIMAAEVAEELGVPSDRWVFPWSSATCNDVYFPVQRPDLGRSAGIRAAGKAVLAASGLHIDDIRWFDLYSCFPSAVEAAIDALDLDPADDRGFTVTGGLPYHGGPGNNYVSHSIVEMVRRCRSEPDAVGLVSGLGWYITKHSLGLWSATPPPTGWQTPDMAEAQSAIDGTSLTVASPADASGQATIDGYTVVHDRDQGPSWVPIFARLTDGRRVAARSDDAEVAVAMSQEMCVGHQVAVRQADGHVEFELS</sequence>
<protein>
    <submittedName>
        <fullName evidence="5">Acetyl-CoA acetyltransferase</fullName>
    </submittedName>
</protein>
<keyword evidence="2 5" id="KW-0808">Transferase</keyword>
<reference evidence="5 6" key="1">
    <citation type="submission" date="2016-01" db="EMBL/GenBank/DDBJ databases">
        <title>The new phylogeny of the genus Mycobacterium.</title>
        <authorList>
            <person name="Tarcisio F."/>
            <person name="Conor M."/>
            <person name="Antonella G."/>
            <person name="Elisabetta G."/>
            <person name="Giulia F.S."/>
            <person name="Sara T."/>
            <person name="Anna F."/>
            <person name="Clotilde B."/>
            <person name="Roberto B."/>
            <person name="Veronica D.S."/>
            <person name="Fabio R."/>
            <person name="Monica P."/>
            <person name="Olivier J."/>
            <person name="Enrico T."/>
            <person name="Nicola S."/>
        </authorList>
    </citation>
    <scope>NUCLEOTIDE SEQUENCE [LARGE SCALE GENOMIC DNA]</scope>
    <source>
        <strain evidence="5 6">DSM 44339</strain>
    </source>
</reference>
<dbReference type="PANTHER" id="PTHR18919">
    <property type="entry name" value="ACETYL-COA C-ACYLTRANSFERASE"/>
    <property type="match status" value="1"/>
</dbReference>
<accession>A0A1X1TDB1</accession>
<dbReference type="PANTHER" id="PTHR18919:SF139">
    <property type="entry name" value="THIOLASE-LIKE PROTEIN TYPE 1 ADDITIONAL C-TERMINAL DOMAIN-CONTAINING PROTEIN"/>
    <property type="match status" value="1"/>
</dbReference>
<feature type="domain" description="Thiolase-like protein type 1 additional C-terminal" evidence="4">
    <location>
        <begin position="422"/>
        <end position="491"/>
    </location>
</feature>
<dbReference type="Proteomes" id="UP000193564">
    <property type="component" value="Unassembled WGS sequence"/>
</dbReference>
<name>A0A1X1TDB1_9MYCO</name>
<evidence type="ECO:0000313" key="6">
    <source>
        <dbReference type="Proteomes" id="UP000193564"/>
    </source>
</evidence>
<evidence type="ECO:0000256" key="2">
    <source>
        <dbReference type="ARBA" id="ARBA00022679"/>
    </source>
</evidence>
<organism evidence="5 6">
    <name type="scientific">Mycolicibacterium doricum</name>
    <dbReference type="NCBI Taxonomy" id="126673"/>
    <lineage>
        <taxon>Bacteria</taxon>
        <taxon>Bacillati</taxon>
        <taxon>Actinomycetota</taxon>
        <taxon>Actinomycetes</taxon>
        <taxon>Mycobacteriales</taxon>
        <taxon>Mycobacteriaceae</taxon>
        <taxon>Mycolicibacterium</taxon>
    </lineage>
</organism>
<evidence type="ECO:0000313" key="5">
    <source>
        <dbReference type="EMBL" id="ORV42544.1"/>
    </source>
</evidence>
<dbReference type="SUPFAM" id="SSF53901">
    <property type="entry name" value="Thiolase-like"/>
    <property type="match status" value="2"/>
</dbReference>
<dbReference type="InterPro" id="IPR016039">
    <property type="entry name" value="Thiolase-like"/>
</dbReference>
<dbReference type="Gene3D" id="3.40.47.10">
    <property type="match status" value="1"/>
</dbReference>
<comment type="similarity">
    <text evidence="1">Belongs to the thiolase-like superfamily. Thiolase family.</text>
</comment>
<dbReference type="InterPro" id="IPR040771">
    <property type="entry name" value="TLP1_add_C"/>
</dbReference>
<evidence type="ECO:0000256" key="1">
    <source>
        <dbReference type="ARBA" id="ARBA00010982"/>
    </source>
</evidence>
<dbReference type="AlphaFoldDB" id="A0A1X1TDB1"/>
<gene>
    <name evidence="5" type="ORF">AWC01_08535</name>
</gene>
<dbReference type="NCBIfam" id="NF006104">
    <property type="entry name" value="PRK08257.1-3"/>
    <property type="match status" value="1"/>
</dbReference>
<dbReference type="GO" id="GO:0016746">
    <property type="term" value="F:acyltransferase activity"/>
    <property type="evidence" value="ECO:0007669"/>
    <property type="project" value="UniProtKB-KW"/>
</dbReference>
<keyword evidence="3" id="KW-0012">Acyltransferase</keyword>
<comment type="caution">
    <text evidence="5">The sequence shown here is derived from an EMBL/GenBank/DDBJ whole genome shotgun (WGS) entry which is preliminary data.</text>
</comment>
<dbReference type="Gene3D" id="2.40.50.840">
    <property type="match status" value="1"/>
</dbReference>
<keyword evidence="6" id="KW-1185">Reference proteome</keyword>
<evidence type="ECO:0000256" key="3">
    <source>
        <dbReference type="ARBA" id="ARBA00023315"/>
    </source>
</evidence>
<proteinExistence type="inferred from homology"/>
<dbReference type="Pfam" id="PF18313">
    <property type="entry name" value="TLP1_add_C"/>
    <property type="match status" value="1"/>
</dbReference>
<dbReference type="EMBL" id="LQOS01000022">
    <property type="protein sequence ID" value="ORV42544.1"/>
    <property type="molecule type" value="Genomic_DNA"/>
</dbReference>
<evidence type="ECO:0000259" key="4">
    <source>
        <dbReference type="Pfam" id="PF18313"/>
    </source>
</evidence>
<dbReference type="STRING" id="126673.AWC01_08535"/>
<dbReference type="RefSeq" id="WP_085189979.1">
    <property type="nucleotide sequence ID" value="NZ_AP022605.1"/>
</dbReference>